<feature type="compositionally biased region" description="Polar residues" evidence="2">
    <location>
        <begin position="176"/>
        <end position="199"/>
    </location>
</feature>
<dbReference type="SUPFAM" id="SSF54928">
    <property type="entry name" value="RNA-binding domain, RBD"/>
    <property type="match status" value="1"/>
</dbReference>
<gene>
    <name evidence="5" type="primary">RBM43</name>
</gene>
<dbReference type="CTD" id="375287"/>
<evidence type="ECO:0000313" key="5">
    <source>
        <dbReference type="RefSeq" id="XP_019778887.2"/>
    </source>
</evidence>
<dbReference type="Gene3D" id="3.30.70.330">
    <property type="match status" value="1"/>
</dbReference>
<dbReference type="PANTHER" id="PTHR15225:SF8">
    <property type="entry name" value="RNA-BINDING PROTEIN 43"/>
    <property type="match status" value="1"/>
</dbReference>
<dbReference type="GO" id="GO:0003723">
    <property type="term" value="F:RNA binding"/>
    <property type="evidence" value="ECO:0007669"/>
    <property type="project" value="UniProtKB-UniRule"/>
</dbReference>
<keyword evidence="1" id="KW-0694">RNA-binding</keyword>
<organism evidence="4 5">
    <name type="scientific">Tursiops truncatus</name>
    <name type="common">Atlantic bottle-nosed dolphin</name>
    <name type="synonym">Delphinus truncatus</name>
    <dbReference type="NCBI Taxonomy" id="9739"/>
    <lineage>
        <taxon>Eukaryota</taxon>
        <taxon>Metazoa</taxon>
        <taxon>Chordata</taxon>
        <taxon>Craniata</taxon>
        <taxon>Vertebrata</taxon>
        <taxon>Euteleostomi</taxon>
        <taxon>Mammalia</taxon>
        <taxon>Eutheria</taxon>
        <taxon>Laurasiatheria</taxon>
        <taxon>Artiodactyla</taxon>
        <taxon>Whippomorpha</taxon>
        <taxon>Cetacea</taxon>
        <taxon>Odontoceti</taxon>
        <taxon>Delphinidae</taxon>
        <taxon>Tursiops</taxon>
    </lineage>
</organism>
<dbReference type="PANTHER" id="PTHR15225">
    <property type="entry name" value="INTERFERON-INDUCED PROTEIN 35/NMI N-MYC/STAT INTERACTING PROTEIN"/>
    <property type="match status" value="1"/>
</dbReference>
<dbReference type="InterPro" id="IPR000504">
    <property type="entry name" value="RRM_dom"/>
</dbReference>
<dbReference type="FunCoup" id="A0A2U4AD23">
    <property type="interactions" value="624"/>
</dbReference>
<sequence length="344" mass="39020">MASVLKVKESEASERTIVVAGLPVGSINDQSLTVLVKSHFQDIENEGGVVEDVIYPTRTKGVAYVTFKEKKVAENVIRKEKHYLAEMVRPAQLTVSHFSEKVFSSVNAVLDLSVFRSEIGLGSLVMDLKREIPALCFSPLEANGRISVQGSFLAIKKLKESLLLKTSSLLEKNRNRQSPRGSTWKSSHSLKPPRSSTPETMRRGERLVLDTDIFLYLKKTSGFYESTLKKFHALCQETVDGEITTLCIRNAQGGSQPNNEKQVKELIEKYSHALHFELRKETFILEGKENREKRNIKLACKQLSSRYLQVLVNFYHTHIDIIGSSSDTYLFKKEVMKLIRQKVR</sequence>
<dbReference type="OrthoDB" id="9948435at2759"/>
<dbReference type="Proteomes" id="UP000245320">
    <property type="component" value="Chromosome 7"/>
</dbReference>
<protein>
    <submittedName>
        <fullName evidence="5">RNA-binding protein 43</fullName>
    </submittedName>
</protein>
<name>A0A2U4AD23_TURTR</name>
<accession>A0A2U4AD23</accession>
<keyword evidence="4" id="KW-1185">Reference proteome</keyword>
<evidence type="ECO:0000256" key="1">
    <source>
        <dbReference type="PROSITE-ProRule" id="PRU00176"/>
    </source>
</evidence>
<dbReference type="InterPro" id="IPR012677">
    <property type="entry name" value="Nucleotide-bd_a/b_plait_sf"/>
</dbReference>
<reference evidence="5" key="1">
    <citation type="submission" date="2025-08" db="UniProtKB">
        <authorList>
            <consortium name="RefSeq"/>
        </authorList>
    </citation>
    <scope>IDENTIFICATION</scope>
    <source>
        <tissue evidence="5">Spleen</tissue>
    </source>
</reference>
<dbReference type="InParanoid" id="A0A2U4AD23"/>
<dbReference type="InterPro" id="IPR035979">
    <property type="entry name" value="RBD_domain_sf"/>
</dbReference>
<evidence type="ECO:0000256" key="2">
    <source>
        <dbReference type="SAM" id="MobiDB-lite"/>
    </source>
</evidence>
<dbReference type="RefSeq" id="XP_019778887.2">
    <property type="nucleotide sequence ID" value="XM_019923328.2"/>
</dbReference>
<dbReference type="GeneID" id="109547958"/>
<dbReference type="AlphaFoldDB" id="A0A2U4AD23"/>
<dbReference type="PROSITE" id="PS50102">
    <property type="entry name" value="RRM"/>
    <property type="match status" value="1"/>
</dbReference>
<evidence type="ECO:0000313" key="4">
    <source>
        <dbReference type="Proteomes" id="UP000245320"/>
    </source>
</evidence>
<feature type="region of interest" description="Disordered" evidence="2">
    <location>
        <begin position="173"/>
        <end position="202"/>
    </location>
</feature>
<evidence type="ECO:0000259" key="3">
    <source>
        <dbReference type="PROSITE" id="PS50102"/>
    </source>
</evidence>
<proteinExistence type="predicted"/>
<feature type="domain" description="RRM" evidence="3">
    <location>
        <begin position="15"/>
        <end position="100"/>
    </location>
</feature>